<dbReference type="Proteomes" id="UP000198211">
    <property type="component" value="Unassembled WGS sequence"/>
</dbReference>
<comment type="caution">
    <text evidence="3">The sequence shown here is derived from an EMBL/GenBank/DDBJ whole genome shotgun (WGS) entry which is preliminary data.</text>
</comment>
<dbReference type="InterPro" id="IPR013103">
    <property type="entry name" value="RVT_2"/>
</dbReference>
<dbReference type="PANTHER" id="PTHR11439">
    <property type="entry name" value="GAG-POL-RELATED RETROTRANSPOSON"/>
    <property type="match status" value="1"/>
</dbReference>
<keyword evidence="4" id="KW-1185">Reference proteome</keyword>
<evidence type="ECO:0000313" key="3">
    <source>
        <dbReference type="EMBL" id="OWZ04704.1"/>
    </source>
</evidence>
<dbReference type="Pfam" id="PF07727">
    <property type="entry name" value="RVT_2"/>
    <property type="match status" value="1"/>
</dbReference>
<proteinExistence type="predicted"/>
<reference evidence="4" key="1">
    <citation type="submission" date="2017-03" db="EMBL/GenBank/DDBJ databases">
        <title>Phytopthora megakarya and P. palmivora, two closely related causual agents of cacao black pod achieved similar genome size and gene model numbers by different mechanisms.</title>
        <authorList>
            <person name="Ali S."/>
            <person name="Shao J."/>
            <person name="Larry D.J."/>
            <person name="Kronmiller B."/>
            <person name="Shen D."/>
            <person name="Strem M.D."/>
            <person name="Melnick R.L."/>
            <person name="Guiltinan M.J."/>
            <person name="Tyler B.M."/>
            <person name="Meinhardt L.W."/>
            <person name="Bailey B.A."/>
        </authorList>
    </citation>
    <scope>NUCLEOTIDE SEQUENCE [LARGE SCALE GENOMIC DNA]</scope>
    <source>
        <strain evidence="4">zdho120</strain>
    </source>
</reference>
<sequence length="451" mass="51773">MEPQTVEEALNAPDADKWKEALEKEYSDLMRNYAHGNVVRHRARITIKGCQQRYGVDFWETYSPVVAQEAVKFVLLLALHLDLSCKHVDFVTAFLNGPIVEAEIYMEIPDYFDDGSGRVCKLLRSLYGLKQAPMIWYQTLDKHLRACGFKRCKMDGTDENIELVLSELRAKFKLKDLGPVKDLLHMEIEYVPGQVLWMSQRGYIDKVLKRFGMENCRPVSTPQVLGNQPEPVEEGQAGVNDPNVPKYMSKYTREHYVMAKRVLRYLQGTRDYGLLWEKPASPDLHFTAYADADLGGEKDDRQSITGYVLQMNGCTYAYKKSHKQSITYDDTCSSEFVAAAECSVMIVWTHNLCEELKLHRRHPTVLYQDNQSAIKVIKSTKGNYKVKGVDLKFHRIKDLYERGDFDIVYCPTKEMLADILTKPLGSTQFAKLRERLNVVPLPRIECSAKEA</sequence>
<accession>A0A225VHX8</accession>
<dbReference type="OrthoDB" id="421869at2759"/>
<feature type="region of interest" description="Disordered" evidence="1">
    <location>
        <begin position="222"/>
        <end position="244"/>
    </location>
</feature>
<dbReference type="SUPFAM" id="SSF56672">
    <property type="entry name" value="DNA/RNA polymerases"/>
    <property type="match status" value="1"/>
</dbReference>
<dbReference type="STRING" id="4795.A0A225VHX8"/>
<dbReference type="InterPro" id="IPR043502">
    <property type="entry name" value="DNA/RNA_pol_sf"/>
</dbReference>
<name>A0A225VHX8_9STRA</name>
<evidence type="ECO:0000313" key="4">
    <source>
        <dbReference type="Proteomes" id="UP000198211"/>
    </source>
</evidence>
<dbReference type="EMBL" id="NBNE01004816">
    <property type="protein sequence ID" value="OWZ04704.1"/>
    <property type="molecule type" value="Genomic_DNA"/>
</dbReference>
<gene>
    <name evidence="3" type="ORF">PHMEG_00023346</name>
</gene>
<dbReference type="AlphaFoldDB" id="A0A225VHX8"/>
<evidence type="ECO:0000259" key="2">
    <source>
        <dbReference type="Pfam" id="PF07727"/>
    </source>
</evidence>
<protein>
    <submittedName>
        <fullName evidence="3">Methylmalonate-semialdehyde dehydrogenase</fullName>
    </submittedName>
</protein>
<dbReference type="CDD" id="cd09272">
    <property type="entry name" value="RNase_HI_RT_Ty1"/>
    <property type="match status" value="1"/>
</dbReference>
<evidence type="ECO:0000256" key="1">
    <source>
        <dbReference type="SAM" id="MobiDB-lite"/>
    </source>
</evidence>
<dbReference type="PANTHER" id="PTHR11439:SF483">
    <property type="entry name" value="PEPTIDE SYNTHASE GLIP-LIKE, PUTATIVE (AFU_ORTHOLOGUE AFUA_3G12920)-RELATED"/>
    <property type="match status" value="1"/>
</dbReference>
<organism evidence="3 4">
    <name type="scientific">Phytophthora megakarya</name>
    <dbReference type="NCBI Taxonomy" id="4795"/>
    <lineage>
        <taxon>Eukaryota</taxon>
        <taxon>Sar</taxon>
        <taxon>Stramenopiles</taxon>
        <taxon>Oomycota</taxon>
        <taxon>Peronosporomycetes</taxon>
        <taxon>Peronosporales</taxon>
        <taxon>Peronosporaceae</taxon>
        <taxon>Phytophthora</taxon>
    </lineage>
</organism>
<feature type="domain" description="Reverse transcriptase Ty1/copia-type" evidence="2">
    <location>
        <begin position="37"/>
        <end position="153"/>
    </location>
</feature>